<name>A0AA96JSF9_9BACT</name>
<keyword evidence="2" id="KW-0812">Transmembrane</keyword>
<protein>
    <submittedName>
        <fullName evidence="3">Uncharacterized protein</fullName>
    </submittedName>
</protein>
<sequence>MKFTVTKSKLYGFAVGAAVLGLLAMPIVGPYGLKSGSVSVASIDDETDWTLANKDGTSEEEADWTLTKNKAGDDETDWTLASNNRSHEEEVDWTLA</sequence>
<keyword evidence="4" id="KW-1185">Reference proteome</keyword>
<keyword evidence="2" id="KW-1133">Transmembrane helix</keyword>
<proteinExistence type="predicted"/>
<dbReference type="AlphaFoldDB" id="A0AA96JSF9"/>
<dbReference type="RefSeq" id="WP_312643263.1">
    <property type="nucleotide sequence ID" value="NZ_CP116967.1"/>
</dbReference>
<feature type="region of interest" description="Disordered" evidence="1">
    <location>
        <begin position="75"/>
        <end position="96"/>
    </location>
</feature>
<reference evidence="3 4" key="1">
    <citation type="submission" date="2023-01" db="EMBL/GenBank/DDBJ databases">
        <title>Cultivation and genomic characterization of new, ubiquitous marine nitrite-oxidizing bacteria from the Nitrospirales.</title>
        <authorList>
            <person name="Mueller A.J."/>
            <person name="Daebeler A."/>
            <person name="Herbold C.W."/>
            <person name="Kirkegaard R.H."/>
            <person name="Daims H."/>
        </authorList>
    </citation>
    <scope>NUCLEOTIDE SEQUENCE [LARGE SCALE GENOMIC DNA]</scope>
    <source>
        <strain evidence="3 4">VA</strain>
    </source>
</reference>
<organism evidence="3 4">
    <name type="scientific">Candidatus Nitrospira allomarina</name>
    <dbReference type="NCBI Taxonomy" id="3020900"/>
    <lineage>
        <taxon>Bacteria</taxon>
        <taxon>Pseudomonadati</taxon>
        <taxon>Nitrospirota</taxon>
        <taxon>Nitrospiria</taxon>
        <taxon>Nitrospirales</taxon>
        <taxon>Nitrospiraceae</taxon>
        <taxon>Nitrospira</taxon>
    </lineage>
</organism>
<gene>
    <name evidence="3" type="ORF">PP769_19015</name>
</gene>
<dbReference type="Proteomes" id="UP001302719">
    <property type="component" value="Chromosome"/>
</dbReference>
<evidence type="ECO:0000256" key="2">
    <source>
        <dbReference type="SAM" id="Phobius"/>
    </source>
</evidence>
<dbReference type="EMBL" id="CP116967">
    <property type="protein sequence ID" value="WNM58035.1"/>
    <property type="molecule type" value="Genomic_DNA"/>
</dbReference>
<accession>A0AA96JSF9</accession>
<dbReference type="KEGG" id="nall:PP769_19015"/>
<evidence type="ECO:0000313" key="4">
    <source>
        <dbReference type="Proteomes" id="UP001302719"/>
    </source>
</evidence>
<evidence type="ECO:0000256" key="1">
    <source>
        <dbReference type="SAM" id="MobiDB-lite"/>
    </source>
</evidence>
<feature type="transmembrane region" description="Helical" evidence="2">
    <location>
        <begin position="12"/>
        <end position="33"/>
    </location>
</feature>
<evidence type="ECO:0000313" key="3">
    <source>
        <dbReference type="EMBL" id="WNM58035.1"/>
    </source>
</evidence>
<keyword evidence="2" id="KW-0472">Membrane</keyword>